<dbReference type="PANTHER" id="PTHR32309">
    <property type="entry name" value="TYROSINE-PROTEIN KINASE"/>
    <property type="match status" value="1"/>
</dbReference>
<evidence type="ECO:0000259" key="19">
    <source>
        <dbReference type="Pfam" id="PF13807"/>
    </source>
</evidence>
<dbReference type="InterPro" id="IPR005702">
    <property type="entry name" value="Wzc-like_C"/>
</dbReference>
<keyword evidence="7" id="KW-0808">Transferase</keyword>
<evidence type="ECO:0000256" key="14">
    <source>
        <dbReference type="ARBA" id="ARBA00023137"/>
    </source>
</evidence>
<dbReference type="GO" id="GO:0005886">
    <property type="term" value="C:plasma membrane"/>
    <property type="evidence" value="ECO:0007669"/>
    <property type="project" value="UniProtKB-SubCell"/>
</dbReference>
<reference evidence="20 21" key="1">
    <citation type="submission" date="2020-08" db="EMBL/GenBank/DDBJ databases">
        <title>Genomic Encyclopedia of Type Strains, Phase IV (KMG-V): Genome sequencing to study the core and pangenomes of soil and plant-associated prokaryotes.</title>
        <authorList>
            <person name="Whitman W."/>
        </authorList>
    </citation>
    <scope>NUCLEOTIDE SEQUENCE [LARGE SCALE GENOMIC DNA]</scope>
    <source>
        <strain evidence="20 21">SEMIA 492</strain>
    </source>
</reference>
<keyword evidence="11" id="KW-0067">ATP-binding</keyword>
<protein>
    <recommendedName>
        <fullName evidence="4">non-specific protein-tyrosine kinase</fullName>
        <ecNumber evidence="4">2.7.10.2</ecNumber>
    </recommendedName>
</protein>
<evidence type="ECO:0000313" key="20">
    <source>
        <dbReference type="EMBL" id="MBB4571505.1"/>
    </source>
</evidence>
<feature type="domain" description="AAA" evidence="18">
    <location>
        <begin position="559"/>
        <end position="692"/>
    </location>
</feature>
<comment type="similarity">
    <text evidence="3">Belongs to the etk/wzc family.</text>
</comment>
<proteinExistence type="inferred from homology"/>
<dbReference type="Pfam" id="PF02706">
    <property type="entry name" value="Wzz"/>
    <property type="match status" value="1"/>
</dbReference>
<evidence type="ECO:0000256" key="7">
    <source>
        <dbReference type="ARBA" id="ARBA00022679"/>
    </source>
</evidence>
<keyword evidence="13 16" id="KW-0472">Membrane</keyword>
<comment type="catalytic activity">
    <reaction evidence="15">
        <text>L-tyrosyl-[protein] + ATP = O-phospho-L-tyrosyl-[protein] + ADP + H(+)</text>
        <dbReference type="Rhea" id="RHEA:10596"/>
        <dbReference type="Rhea" id="RHEA-COMP:10136"/>
        <dbReference type="Rhea" id="RHEA-COMP:20101"/>
        <dbReference type="ChEBI" id="CHEBI:15378"/>
        <dbReference type="ChEBI" id="CHEBI:30616"/>
        <dbReference type="ChEBI" id="CHEBI:46858"/>
        <dbReference type="ChEBI" id="CHEBI:61978"/>
        <dbReference type="ChEBI" id="CHEBI:456216"/>
        <dbReference type="EC" id="2.7.10.2"/>
    </reaction>
</comment>
<evidence type="ECO:0000256" key="3">
    <source>
        <dbReference type="ARBA" id="ARBA00008883"/>
    </source>
</evidence>
<dbReference type="InterPro" id="IPR050445">
    <property type="entry name" value="Bact_polysacc_biosynth/exp"/>
</dbReference>
<keyword evidence="21" id="KW-1185">Reference proteome</keyword>
<comment type="caution">
    <text evidence="20">The sequence shown here is derived from an EMBL/GenBank/DDBJ whole genome shotgun (WGS) entry which is preliminary data.</text>
</comment>
<evidence type="ECO:0000313" key="21">
    <source>
        <dbReference type="Proteomes" id="UP000543836"/>
    </source>
</evidence>
<keyword evidence="14" id="KW-0829">Tyrosine-protein kinase</keyword>
<dbReference type="RefSeq" id="WP_081670462.1">
    <property type="nucleotide sequence ID" value="NZ_JACIIG010000026.1"/>
</dbReference>
<dbReference type="GeneID" id="32531215"/>
<keyword evidence="10" id="KW-0418">Kinase</keyword>
<evidence type="ECO:0000256" key="5">
    <source>
        <dbReference type="ARBA" id="ARBA00022475"/>
    </source>
</evidence>
<dbReference type="InterPro" id="IPR003856">
    <property type="entry name" value="LPS_length_determ_N"/>
</dbReference>
<keyword evidence="8 16" id="KW-0812">Transmembrane</keyword>
<dbReference type="InterPro" id="IPR005700">
    <property type="entry name" value="EPS_ExoP-like"/>
</dbReference>
<keyword evidence="12 16" id="KW-1133">Transmembrane helix</keyword>
<evidence type="ECO:0000256" key="15">
    <source>
        <dbReference type="ARBA" id="ARBA00051245"/>
    </source>
</evidence>
<evidence type="ECO:0000256" key="12">
    <source>
        <dbReference type="ARBA" id="ARBA00022989"/>
    </source>
</evidence>
<dbReference type="EMBL" id="JACIIG010000026">
    <property type="protein sequence ID" value="MBB4571505.1"/>
    <property type="molecule type" value="Genomic_DNA"/>
</dbReference>
<comment type="similarity">
    <text evidence="2">Belongs to the CpsD/CapB family.</text>
</comment>
<comment type="subcellular location">
    <subcellularLocation>
        <location evidence="1">Cell inner membrane</location>
        <topology evidence="1">Multi-pass membrane protein</topology>
    </subcellularLocation>
</comment>
<evidence type="ECO:0000256" key="1">
    <source>
        <dbReference type="ARBA" id="ARBA00004429"/>
    </source>
</evidence>
<dbReference type="SUPFAM" id="SSF52540">
    <property type="entry name" value="P-loop containing nucleoside triphosphate hydrolases"/>
    <property type="match status" value="1"/>
</dbReference>
<accession>A0A7W6ZZJ7</accession>
<keyword evidence="5" id="KW-1003">Cell membrane</keyword>
<dbReference type="Gene3D" id="3.40.50.300">
    <property type="entry name" value="P-loop containing nucleotide triphosphate hydrolases"/>
    <property type="match status" value="1"/>
</dbReference>
<evidence type="ECO:0000256" key="11">
    <source>
        <dbReference type="ARBA" id="ARBA00022840"/>
    </source>
</evidence>
<keyword evidence="9" id="KW-0547">Nucleotide-binding</keyword>
<dbReference type="EC" id="2.7.10.2" evidence="4"/>
<feature type="domain" description="Polysaccharide chain length determinant N-terminal" evidence="17">
    <location>
        <begin position="26"/>
        <end position="116"/>
    </location>
</feature>
<dbReference type="Proteomes" id="UP000543836">
    <property type="component" value="Unassembled WGS sequence"/>
</dbReference>
<dbReference type="NCBIfam" id="TIGR01005">
    <property type="entry name" value="eps_transp_fam"/>
    <property type="match status" value="1"/>
</dbReference>
<dbReference type="Pfam" id="PF13614">
    <property type="entry name" value="AAA_31"/>
    <property type="match status" value="1"/>
</dbReference>
<evidence type="ECO:0000256" key="13">
    <source>
        <dbReference type="ARBA" id="ARBA00023136"/>
    </source>
</evidence>
<keyword evidence="6" id="KW-0997">Cell inner membrane</keyword>
<evidence type="ECO:0000256" key="8">
    <source>
        <dbReference type="ARBA" id="ARBA00022692"/>
    </source>
</evidence>
<gene>
    <name evidence="20" type="ORF">GGE60_005667</name>
</gene>
<sequence>MQEMLRTFKGVGSGPINADPEGEKFIDLDHMVQLFRRQVRIVLLFAGIGLLIGVTNLAFATYYFTAGTSILLDENLNRFGNEISPAPANMEADKKIMSQIAILKSSALAAKVVDNLHLYDNYAFIDPSPSMWVRVKSLLKGAMDLIAGKSAQKGDFSNADVRRGTAVAVLLDNLRVEQQPQSFVVDLFYTSTDPVLAAAIANAYAEAYLSDKFDANFDASQRATVWLRARLADLKEQSQEASLRVERFRTANNLTATKGSLLSEEQLSDMSAQLIVARAQSAKALALYSQYKSIVDAGQQSAVDNAATVSNQDSPPLVTTLRERYQTIEKRAQEIEDKFGSAHPQAISLRSEQNEVGRQIYAELKQMTESYRNQYEVAQSWEASLKEGLLQVTGKTSEDNKLLVELKNLERNAEAISDLYKTYLARYQETAQNQSFPITEARVISAATPPTDASSPKRTWVLAGFLLLGAFFGIAVGGWREFREVTLRIGEDVSRTLGVKFLGYLPRILPAGEPDGATERSQVIDIMRFATLAPGSQFSETLRHAKIVADTMLGFQQCKVIGIASVLPGEGKSTVAANLAALLAATRARTLLIDADLRKGSLTKLLNIPIKKSLSDVLSVQPPQYSRWRDTIIVDNHTKLEILPTEGRFQYPNTSDLISGVAMARLLEDARTTFKYIIVDLPPLAPVFDTKAFERLADGFVMIAEWGATPRSVVKTILEAEPQIAAKILGMILNKAELDKLYSYSSYGSSEHLIARYSSYYREHTDMEQDKLEEDKKATFGTDR</sequence>
<dbReference type="InterPro" id="IPR027417">
    <property type="entry name" value="P-loop_NTPase"/>
</dbReference>
<dbReference type="GO" id="GO:0004713">
    <property type="term" value="F:protein tyrosine kinase activity"/>
    <property type="evidence" value="ECO:0007669"/>
    <property type="project" value="TreeGrafter"/>
</dbReference>
<organism evidence="20 21">
    <name type="scientific">Rhizobium leucaenae</name>
    <dbReference type="NCBI Taxonomy" id="29450"/>
    <lineage>
        <taxon>Bacteria</taxon>
        <taxon>Pseudomonadati</taxon>
        <taxon>Pseudomonadota</taxon>
        <taxon>Alphaproteobacteria</taxon>
        <taxon>Hyphomicrobiales</taxon>
        <taxon>Rhizobiaceae</taxon>
        <taxon>Rhizobium/Agrobacterium group</taxon>
        <taxon>Rhizobium</taxon>
    </lineage>
</organism>
<evidence type="ECO:0000256" key="4">
    <source>
        <dbReference type="ARBA" id="ARBA00011903"/>
    </source>
</evidence>
<feature type="transmembrane region" description="Helical" evidence="16">
    <location>
        <begin position="41"/>
        <end position="64"/>
    </location>
</feature>
<evidence type="ECO:0000256" key="10">
    <source>
        <dbReference type="ARBA" id="ARBA00022777"/>
    </source>
</evidence>
<evidence type="ECO:0000259" key="17">
    <source>
        <dbReference type="Pfam" id="PF02706"/>
    </source>
</evidence>
<name>A0A7W6ZZJ7_9HYPH</name>
<evidence type="ECO:0000256" key="9">
    <source>
        <dbReference type="ARBA" id="ARBA00022741"/>
    </source>
</evidence>
<dbReference type="InterPro" id="IPR025669">
    <property type="entry name" value="AAA_dom"/>
</dbReference>
<dbReference type="OrthoDB" id="230260at2"/>
<dbReference type="Pfam" id="PF13807">
    <property type="entry name" value="GNVR"/>
    <property type="match status" value="1"/>
</dbReference>
<evidence type="ECO:0000256" key="16">
    <source>
        <dbReference type="SAM" id="Phobius"/>
    </source>
</evidence>
<evidence type="ECO:0000259" key="18">
    <source>
        <dbReference type="Pfam" id="PF13614"/>
    </source>
</evidence>
<evidence type="ECO:0000256" key="6">
    <source>
        <dbReference type="ARBA" id="ARBA00022519"/>
    </source>
</evidence>
<feature type="domain" description="Tyrosine-protein kinase G-rich" evidence="19">
    <location>
        <begin position="408"/>
        <end position="476"/>
    </location>
</feature>
<dbReference type="AlphaFoldDB" id="A0A7W6ZZJ7"/>
<dbReference type="InterPro" id="IPR032807">
    <property type="entry name" value="GNVR"/>
</dbReference>
<evidence type="ECO:0000256" key="2">
    <source>
        <dbReference type="ARBA" id="ARBA00007316"/>
    </source>
</evidence>
<dbReference type="PANTHER" id="PTHR32309:SF13">
    <property type="entry name" value="FERRIC ENTEROBACTIN TRANSPORT PROTEIN FEPE"/>
    <property type="match status" value="1"/>
</dbReference>
<dbReference type="CDD" id="cd05387">
    <property type="entry name" value="BY-kinase"/>
    <property type="match status" value="1"/>
</dbReference>